<dbReference type="PATRIC" id="fig|314722.6.peg.862"/>
<keyword evidence="5" id="KW-1185">Reference proteome</keyword>
<evidence type="ECO:0000313" key="4">
    <source>
        <dbReference type="EMBL" id="AKC86078.1"/>
    </source>
</evidence>
<keyword evidence="2" id="KW-0812">Transmembrane</keyword>
<feature type="region of interest" description="Disordered" evidence="1">
    <location>
        <begin position="369"/>
        <end position="389"/>
    </location>
</feature>
<evidence type="ECO:0000313" key="5">
    <source>
        <dbReference type="Proteomes" id="UP000033067"/>
    </source>
</evidence>
<name>A0A0E3Z0F6_9GAMM</name>
<feature type="region of interest" description="Disordered" evidence="1">
    <location>
        <begin position="524"/>
        <end position="544"/>
    </location>
</feature>
<keyword evidence="3" id="KW-0732">Signal</keyword>
<organism evidence="4 5">
    <name type="scientific">Pseudoxanthomonas suwonensis</name>
    <dbReference type="NCBI Taxonomy" id="314722"/>
    <lineage>
        <taxon>Bacteria</taxon>
        <taxon>Pseudomonadati</taxon>
        <taxon>Pseudomonadota</taxon>
        <taxon>Gammaproteobacteria</taxon>
        <taxon>Lysobacterales</taxon>
        <taxon>Lysobacteraceae</taxon>
        <taxon>Pseudoxanthomonas</taxon>
    </lineage>
</organism>
<evidence type="ECO:0000256" key="2">
    <source>
        <dbReference type="SAM" id="Phobius"/>
    </source>
</evidence>
<dbReference type="PANTHER" id="PTHR40940">
    <property type="entry name" value="PROTEIN BATD-RELATED"/>
    <property type="match status" value="1"/>
</dbReference>
<sequence length="544" mass="57855">MARVLWLLLACLAAALPAHAETRAWLDRNVVAPGEAVTLNIETDQPGAAPDYTPLQADFELGPPYRSSTGGNRTLFGVALTPRREGALDVPAVRVGSERTAPLKLSVSARAPAAVPRGDVFLESRVDDPSPYVQQSVGLTVRLHYATPLLSGELTQDAPDGASLQRTGEDVQSSREIGGRRYRVVERRYLLVPERSGPLEVPAPRFRGQGAGGFFDDFFGTDRRLSADGAAQLLQVRAQPDGAPQPWLPLRDLRLRYQAEPSQARAGAAVEIVVEAVAQGATAAQFPEIPAPQVDGAQVFAERAESTERFVDGGPQVTVVRRFSVVPLQAGALRVPGPRMWWWDTAAGRPQVAALPDLQLEVAAAAADAAPGVGDNPSPAPASASADALAPDPVPVPGAASPRLWLWLAAVFALLWLATLAGLLWSRRARRSAAAAGPSASHAAARPTVPDLRRTLDAGTFDEAVRLLQRMASPPAADLDEVIARLQDPAQRQALEAMRRALWAGEGEPAAARAALRAAFREGPRWQAPARGEASPLPPLYPPR</sequence>
<dbReference type="EMBL" id="CP011144">
    <property type="protein sequence ID" value="AKC86078.1"/>
    <property type="molecule type" value="Genomic_DNA"/>
</dbReference>
<dbReference type="KEGG" id="psuw:WQ53_04135"/>
<dbReference type="AlphaFoldDB" id="A0A0E3Z0F6"/>
<feature type="chain" id="PRO_5002416375" description="Protein BatD" evidence="3">
    <location>
        <begin position="21"/>
        <end position="544"/>
    </location>
</feature>
<feature type="transmembrane region" description="Helical" evidence="2">
    <location>
        <begin position="404"/>
        <end position="425"/>
    </location>
</feature>
<accession>A0A0E3Z0F6</accession>
<protein>
    <recommendedName>
        <fullName evidence="6">Protein BatD</fullName>
    </recommendedName>
</protein>
<feature type="region of interest" description="Disordered" evidence="1">
    <location>
        <begin position="154"/>
        <end position="176"/>
    </location>
</feature>
<evidence type="ECO:0008006" key="6">
    <source>
        <dbReference type="Google" id="ProtNLM"/>
    </source>
</evidence>
<feature type="compositionally biased region" description="Basic and acidic residues" evidence="1">
    <location>
        <begin position="167"/>
        <end position="176"/>
    </location>
</feature>
<dbReference type="PANTHER" id="PTHR40940:SF1">
    <property type="entry name" value="PROTEIN BATD"/>
    <property type="match status" value="1"/>
</dbReference>
<dbReference type="InterPro" id="IPR025738">
    <property type="entry name" value="BatD"/>
</dbReference>
<gene>
    <name evidence="4" type="ORF">WQ53_04135</name>
</gene>
<dbReference type="RefSeq" id="WP_236685901.1">
    <property type="nucleotide sequence ID" value="NZ_CP011144.1"/>
</dbReference>
<keyword evidence="2" id="KW-1133">Transmembrane helix</keyword>
<reference evidence="4 5" key="1">
    <citation type="journal article" date="2015" name="Genome Announc.">
        <title>Complete Genome Sequence of Pseudoxanthomonas suwonensis Strain J1, a Cellulose-Degrading Bacterium Isolated from Leaf- and Wood-Enriched Soil.</title>
        <authorList>
            <person name="Hou L."/>
            <person name="Jiang J."/>
            <person name="Xu Z."/>
            <person name="Zhou Y."/>
            <person name="Leung F.C."/>
        </authorList>
    </citation>
    <scope>NUCLEOTIDE SEQUENCE [LARGE SCALE GENOMIC DNA]</scope>
    <source>
        <strain evidence="4 5">J1</strain>
    </source>
</reference>
<keyword evidence="2" id="KW-0472">Membrane</keyword>
<evidence type="ECO:0000256" key="1">
    <source>
        <dbReference type="SAM" id="MobiDB-lite"/>
    </source>
</evidence>
<dbReference type="Proteomes" id="UP000033067">
    <property type="component" value="Chromosome"/>
</dbReference>
<evidence type="ECO:0000256" key="3">
    <source>
        <dbReference type="SAM" id="SignalP"/>
    </source>
</evidence>
<feature type="signal peptide" evidence="3">
    <location>
        <begin position="1"/>
        <end position="20"/>
    </location>
</feature>
<proteinExistence type="predicted"/>